<accession>V4UTN2</accession>
<dbReference type="Gramene" id="ESR65941">
    <property type="protein sequence ID" value="ESR65941"/>
    <property type="gene ID" value="CICLE_v10010181mg"/>
</dbReference>
<dbReference type="InParanoid" id="V4UTN2"/>
<sequence length="79" mass="9357">MLGKAGIHVLTCQISGDNNYTMNKFGMTHGNSYGPYGYNYYYGGYGSYLPYGRMDYYNRNIDPSPTHWHHHQPYYPYYY</sequence>
<reference evidence="1 2" key="1">
    <citation type="submission" date="2013-10" db="EMBL/GenBank/DDBJ databases">
        <authorList>
            <consortium name="International Citrus Genome Consortium"/>
            <person name="Jenkins J."/>
            <person name="Schmutz J."/>
            <person name="Prochnik S."/>
            <person name="Rokhsar D."/>
            <person name="Gmitter F."/>
            <person name="Ollitrault P."/>
            <person name="Machado M."/>
            <person name="Talon M."/>
            <person name="Wincker P."/>
            <person name="Jaillon O."/>
            <person name="Morgante M."/>
        </authorList>
    </citation>
    <scope>NUCLEOTIDE SEQUENCE</scope>
    <source>
        <strain evidence="2">cv. Clemenules</strain>
    </source>
</reference>
<evidence type="ECO:0000313" key="1">
    <source>
        <dbReference type="EMBL" id="ESR65941.1"/>
    </source>
</evidence>
<dbReference type="EMBL" id="KI535697">
    <property type="protein sequence ID" value="ESR65941.1"/>
    <property type="molecule type" value="Genomic_DNA"/>
</dbReference>
<dbReference type="KEGG" id="cic:CICLE_v10010181mg"/>
<keyword evidence="2" id="KW-1185">Reference proteome</keyword>
<dbReference type="AlphaFoldDB" id="V4UTN2"/>
<proteinExistence type="predicted"/>
<evidence type="ECO:0000313" key="2">
    <source>
        <dbReference type="Proteomes" id="UP000030687"/>
    </source>
</evidence>
<dbReference type="Proteomes" id="UP000030687">
    <property type="component" value="Unassembled WGS sequence"/>
</dbReference>
<name>V4UTN2_CITCL</name>
<protein>
    <submittedName>
        <fullName evidence="1">Uncharacterized protein</fullName>
    </submittedName>
</protein>
<gene>
    <name evidence="1" type="ORF">CICLE_v10010181mg</name>
</gene>
<organism evidence="1 2">
    <name type="scientific">Citrus clementina</name>
    <name type="common">Clementine</name>
    <name type="synonym">Citrus deliciosa x Citrus sinensis</name>
    <dbReference type="NCBI Taxonomy" id="85681"/>
    <lineage>
        <taxon>Eukaryota</taxon>
        <taxon>Viridiplantae</taxon>
        <taxon>Streptophyta</taxon>
        <taxon>Embryophyta</taxon>
        <taxon>Tracheophyta</taxon>
        <taxon>Spermatophyta</taxon>
        <taxon>Magnoliopsida</taxon>
        <taxon>eudicotyledons</taxon>
        <taxon>Gunneridae</taxon>
        <taxon>Pentapetalae</taxon>
        <taxon>rosids</taxon>
        <taxon>malvids</taxon>
        <taxon>Sapindales</taxon>
        <taxon>Rutaceae</taxon>
        <taxon>Aurantioideae</taxon>
        <taxon>Citrus</taxon>
    </lineage>
</organism>